<dbReference type="PROSITE" id="PS01187">
    <property type="entry name" value="EGF_CA"/>
    <property type="match status" value="1"/>
</dbReference>
<feature type="domain" description="Cadherin" evidence="11">
    <location>
        <begin position="1831"/>
        <end position="1936"/>
    </location>
</feature>
<dbReference type="PROSITE" id="PS50268">
    <property type="entry name" value="CADHERIN_2"/>
    <property type="match status" value="11"/>
</dbReference>
<comment type="subcellular location">
    <subcellularLocation>
        <location evidence="1">Membrane</location>
        <topology evidence="1">Single-pass membrane protein</topology>
    </subcellularLocation>
</comment>
<dbReference type="PRINTS" id="PR00205">
    <property type="entry name" value="CADHERIN"/>
</dbReference>
<dbReference type="PhylomeDB" id="A0A0D2U6M6"/>
<dbReference type="InterPro" id="IPR000742">
    <property type="entry name" value="EGF"/>
</dbReference>
<comment type="caution">
    <text evidence="7">Lacks conserved residue(s) required for the propagation of feature annotation.</text>
</comment>
<evidence type="ECO:0000256" key="3">
    <source>
        <dbReference type="ARBA" id="ARBA00022692"/>
    </source>
</evidence>
<protein>
    <submittedName>
        <fullName evidence="12">Uncharacterized protein</fullName>
    </submittedName>
</protein>
<feature type="domain" description="EGF-like" evidence="10">
    <location>
        <begin position="1927"/>
        <end position="1969"/>
    </location>
</feature>
<dbReference type="GO" id="GO:0007156">
    <property type="term" value="P:homophilic cell adhesion via plasma membrane adhesion molecules"/>
    <property type="evidence" value="ECO:0007669"/>
    <property type="project" value="InterPro"/>
</dbReference>
<dbReference type="RefSeq" id="XP_011270174.1">
    <property type="nucleotide sequence ID" value="XM_011271872.1"/>
</dbReference>
<dbReference type="InParanoid" id="A0A0D2U6M6"/>
<name>A0A0D2U6M6_CAPO3</name>
<dbReference type="STRING" id="595528.A0A0D2U6M6"/>
<dbReference type="GO" id="GO:0005509">
    <property type="term" value="F:calcium ion binding"/>
    <property type="evidence" value="ECO:0007669"/>
    <property type="project" value="InterPro"/>
</dbReference>
<dbReference type="PANTHER" id="PTHR24028:SF328">
    <property type="entry name" value="CADHERIN-3"/>
    <property type="match status" value="1"/>
</dbReference>
<dbReference type="InterPro" id="IPR024731">
    <property type="entry name" value="NELL2-like_EGF"/>
</dbReference>
<evidence type="ECO:0000256" key="9">
    <source>
        <dbReference type="SAM" id="Phobius"/>
    </source>
</evidence>
<feature type="domain" description="Cadherin" evidence="11">
    <location>
        <begin position="821"/>
        <end position="918"/>
    </location>
</feature>
<keyword evidence="4 9" id="KW-1133">Transmembrane helix</keyword>
<feature type="domain" description="Cadherin" evidence="11">
    <location>
        <begin position="1738"/>
        <end position="1838"/>
    </location>
</feature>
<evidence type="ECO:0000313" key="13">
    <source>
        <dbReference type="Proteomes" id="UP000008743"/>
    </source>
</evidence>
<dbReference type="FunFam" id="2.10.25.10:FF:000040">
    <property type="entry name" value="Stabilin 2"/>
    <property type="match status" value="1"/>
</dbReference>
<dbReference type="Gene3D" id="2.60.40.60">
    <property type="entry name" value="Cadherins"/>
    <property type="match status" value="11"/>
</dbReference>
<gene>
    <name evidence="12" type="ORF">CAOG_008574</name>
</gene>
<feature type="domain" description="Cadherin" evidence="11">
    <location>
        <begin position="1116"/>
        <end position="1214"/>
    </location>
</feature>
<sequence length="2208" mass="233612">MQPRSPPTRHSVSVCVPRRSLPLLQAVLVAVVVCLAATPSALANTCSPSPATVTNANVYGSLIATCSFTGSGTSCPGSNPYVVTNVTGGNPSFTSALKDELSPVAGGNAKTSEIRLLNIFRFRNAQGTYTVTVKPCSDATTTFTLTISDFTSATFSPSTATIDENTAANTNVATLTTSCTSPGFSIISQSTSGLFKITGDKLQVNNAALLDYETIKYGTVSVNVTGTNCVLVERTINVTLNNVVEPPTGIKVDGVTIVDSVTSINMNEELTTASAQFTAVTQEAGTVTYTLLPLAGQTDCTISEAFGNCSHLLFDITVDNRLQPSASAISSRLINYESEKLIDVGRTFTVCVQATQGGLSIQRLFKINVLDVPEAPRGILVSGTLPENSATMGMIGYVTCDDDEKDATLTATGFPTDANIALVVNSTAAVGSPYRYYLNKLTAVEYDFETSSPYSWSMAVTCVDSGSRTLPVGASPFTFFVTNVNEAPSALRFTSGNPSARTTINVLENLKGCHNLDIVDPDVNLASGDPSNRCNSGTYPFCSNSFQLIVDDPDRFYTTTTPSRQLCINATLDFETTPVVNVSVQVSDAGGGNNNFIMSFILQNVNEPPSNVVLSATSFDENVPGNTLVAILSAVDPDVGDTIVFAVNDTANFVITNSVELRTAASASFDYETKSVYYLRITVTDSGPTSVDFPVIITVNNVNEPVIPVAITLNGTGGVFTDSEALPPTQLGVALCRDPENEYISYTVVEVLNRITSATSNSVTAIQNLLYFQQPVAPGNYSLTVRCVDSLSSQPATQTVNFDVVFVNRLPTSCTLSPYLLPEDKIAAYVVGTISCVDPDGDALTYALDTVASSNRFVLCNGNQICVSSIVTASANRFDYESGAGDLSVTVLVTDASGTPTPFALDIELSNVNEAPTFITTSGLSVTRTTGISALVGTLSTIDPDFGDSWTYTLLNTFDYAYFSLSGSQVLSQYANFDFITKPNYTLQVTTTDAEGLSLTQLVTVYVTESNNIPTGILLSANTVQENSPVGTVIGTLSTVDRDNRTQTYAYTLLDSASNVFRIVGDQLQVNLAVLNFESVASYRIAVKTTDSGTPPYSFDAFFDIALTNQNESPQNVYLTSTTVAENSPSNTVVGTLSSDDPDAGAVLTYSVVGVGNSSTVFGCSGNQLIVTGGGLDFEMYSSYQVSVRVSDGTLSAVSTFTITVTNVNEAPTDIVRVSGGSVSENSAQGVEVATFQAIDPDRPSVFLFALDDSAEGFFTMASNVLRVAKAGLDYERNTSMTITLRATDLGGAPGGLSVVRQFVITILNVNEQPAPTLSVNSVNERSPVGTEVGVFSANDPDNARTVTQTHTFALLNDQSTGAFTVTTDGKLLVARAGISASGYANSQITVQISVTDSGSPVITFITSFVITIINVNDAPTRISFSASSVPENAPANYLINTFSTSDLDPEDTHTYTLINDTCNAFAISGSALIVRPNATIDYEAHYPDTSCVFAVRSTDSGTPPLSVERIFTIAITDVNEAPTGVLFTPFVPLRENEVNTIIGNLTCLDPDRGQTFKFSIIVNPGTDSYFVIVDTNKVQIKYQVDYELNPFVAVQFQCTDSGTPPLAISQTVNLNVTNVNEQPANILLSNMSIPETAAVGTVVGKVTVDDPDVGDTFIIELMASANGRFRLENATGPGGIVTNLVVNATLLTAARDRSARVTIRATDSGGLFRTLNFDLALTYVNLPPTGVSITVGEFSETIAVGTYVGTLIVADMDAGQNHTCTLVDNDSGTFSLVNNDLYIASVATIDYEAAPTHSVKLMCTDNEGLGFATPQTLVLSVRDVNEAGLSILPNPTAVLETLSIGDVVAVLSTLDDPETSQSHTYAITSPNCPFTITAFGPDSSNLRLAQPLNFDLQPSVSCMISSIDDGWPPAELPFNLTIGVIDVNPCLLPAAGNCGANAICQKAGPGRSSCVCTEGYVGDGLTCSLIPVGESIECIAPRNRVSCNKCQVGFQVSSSSDQCGLVGGVKFCTRACVDVDECLRTDNGPCCSELTCENRDGYYSCTGFAVQPALVERFLTTYPETSRSAVLCALATHRTHNETNFGTLEQQVFGDDGAALSAGAIAGIVIALLIVAVIVALVVLKRRRAAAARKLTQNEEEQLQDPALAAAVTPKTQEEKLLEKARQLEAQHESQRQAKISANLAVFDQIARHNATQLHADQGASRI</sequence>
<keyword evidence="3 9" id="KW-0812">Transmembrane</keyword>
<evidence type="ECO:0000256" key="8">
    <source>
        <dbReference type="SAM" id="Coils"/>
    </source>
</evidence>
<evidence type="ECO:0000256" key="2">
    <source>
        <dbReference type="ARBA" id="ARBA00022536"/>
    </source>
</evidence>
<dbReference type="Pfam" id="PF12947">
    <property type="entry name" value="EGF_3"/>
    <property type="match status" value="1"/>
</dbReference>
<dbReference type="GO" id="GO:0005886">
    <property type="term" value="C:plasma membrane"/>
    <property type="evidence" value="ECO:0007669"/>
    <property type="project" value="TreeGrafter"/>
</dbReference>
<dbReference type="SUPFAM" id="SSF49313">
    <property type="entry name" value="Cadherin-like"/>
    <property type="match status" value="11"/>
</dbReference>
<keyword evidence="13" id="KW-1185">Reference proteome</keyword>
<feature type="transmembrane region" description="Helical" evidence="9">
    <location>
        <begin position="2099"/>
        <end position="2125"/>
    </location>
</feature>
<feature type="domain" description="Cadherin" evidence="11">
    <location>
        <begin position="1540"/>
        <end position="1637"/>
    </location>
</feature>
<keyword evidence="8" id="KW-0175">Coiled coil</keyword>
<feature type="domain" description="Cadherin" evidence="11">
    <location>
        <begin position="1429"/>
        <end position="1532"/>
    </location>
</feature>
<evidence type="ECO:0000256" key="1">
    <source>
        <dbReference type="ARBA" id="ARBA00004167"/>
    </source>
</evidence>
<evidence type="ECO:0000313" key="12">
    <source>
        <dbReference type="EMBL" id="KJE90816.1"/>
    </source>
</evidence>
<dbReference type="SMR" id="A0A0D2U6M6"/>
<dbReference type="SMART" id="SM00112">
    <property type="entry name" value="CA"/>
    <property type="match status" value="10"/>
</dbReference>
<dbReference type="InterPro" id="IPR002126">
    <property type="entry name" value="Cadherin-like_dom"/>
</dbReference>
<feature type="domain" description="Cadherin" evidence="11">
    <location>
        <begin position="1315"/>
        <end position="1422"/>
    </location>
</feature>
<evidence type="ECO:0000256" key="7">
    <source>
        <dbReference type="PROSITE-ProRule" id="PRU00076"/>
    </source>
</evidence>
<dbReference type="Pfam" id="PF00028">
    <property type="entry name" value="Cadherin"/>
    <property type="match status" value="3"/>
</dbReference>
<proteinExistence type="predicted"/>
<dbReference type="Gene3D" id="2.10.25.10">
    <property type="entry name" value="Laminin"/>
    <property type="match status" value="1"/>
</dbReference>
<dbReference type="InterPro" id="IPR018097">
    <property type="entry name" value="EGF_Ca-bd_CS"/>
</dbReference>
<accession>A0A0D2U6M6</accession>
<keyword evidence="6" id="KW-0325">Glycoprotein</keyword>
<keyword evidence="5" id="KW-1015">Disulfide bond</keyword>
<evidence type="ECO:0000259" key="10">
    <source>
        <dbReference type="PROSITE" id="PS50026"/>
    </source>
</evidence>
<dbReference type="CDD" id="cd11304">
    <property type="entry name" value="Cadherin_repeat"/>
    <property type="match status" value="9"/>
</dbReference>
<evidence type="ECO:0000256" key="4">
    <source>
        <dbReference type="ARBA" id="ARBA00022989"/>
    </source>
</evidence>
<dbReference type="CDD" id="cd00054">
    <property type="entry name" value="EGF_CA"/>
    <property type="match status" value="1"/>
</dbReference>
<organism evidence="12 13">
    <name type="scientific">Capsaspora owczarzaki (strain ATCC 30864)</name>
    <dbReference type="NCBI Taxonomy" id="595528"/>
    <lineage>
        <taxon>Eukaryota</taxon>
        <taxon>Filasterea</taxon>
        <taxon>Capsaspora</taxon>
    </lineage>
</organism>
<dbReference type="PANTHER" id="PTHR24028">
    <property type="entry name" value="CADHERIN-87A"/>
    <property type="match status" value="1"/>
</dbReference>
<dbReference type="OrthoDB" id="283575at2759"/>
<dbReference type="PROSITE" id="PS50026">
    <property type="entry name" value="EGF_3"/>
    <property type="match status" value="1"/>
</dbReference>
<dbReference type="InterPro" id="IPR050174">
    <property type="entry name" value="Protocadherin/Cadherin-CA"/>
</dbReference>
<keyword evidence="9" id="KW-0472">Membrane</keyword>
<reference evidence="13" key="1">
    <citation type="submission" date="2011-02" db="EMBL/GenBank/DDBJ databases">
        <title>The Genome Sequence of Capsaspora owczarzaki ATCC 30864.</title>
        <authorList>
            <person name="Russ C."/>
            <person name="Cuomo C."/>
            <person name="Burger G."/>
            <person name="Gray M.W."/>
            <person name="Holland P.W.H."/>
            <person name="King N."/>
            <person name="Lang F.B.F."/>
            <person name="Roger A.J."/>
            <person name="Ruiz-Trillo I."/>
            <person name="Young S.K."/>
            <person name="Zeng Q."/>
            <person name="Gargeya S."/>
            <person name="Alvarado L."/>
            <person name="Berlin A."/>
            <person name="Chapman S.B."/>
            <person name="Chen Z."/>
            <person name="Freedman E."/>
            <person name="Gellesch M."/>
            <person name="Goldberg J."/>
            <person name="Griggs A."/>
            <person name="Gujja S."/>
            <person name="Heilman E."/>
            <person name="Heiman D."/>
            <person name="Howarth C."/>
            <person name="Mehta T."/>
            <person name="Neiman D."/>
            <person name="Pearson M."/>
            <person name="Roberts A."/>
            <person name="Saif S."/>
            <person name="Shea T."/>
            <person name="Shenoy N."/>
            <person name="Sisk P."/>
            <person name="Stolte C."/>
            <person name="Sykes S."/>
            <person name="White J."/>
            <person name="Yandava C."/>
            <person name="Haas B."/>
            <person name="Nusbaum C."/>
            <person name="Birren B."/>
        </authorList>
    </citation>
    <scope>NUCLEOTIDE SEQUENCE</scope>
    <source>
        <strain evidence="13">ATCC 30864</strain>
    </source>
</reference>
<dbReference type="PROSITE" id="PS01186">
    <property type="entry name" value="EGF_2"/>
    <property type="match status" value="1"/>
</dbReference>
<dbReference type="Proteomes" id="UP000008743">
    <property type="component" value="Unassembled WGS sequence"/>
</dbReference>
<evidence type="ECO:0000256" key="5">
    <source>
        <dbReference type="ARBA" id="ARBA00023157"/>
    </source>
</evidence>
<evidence type="ECO:0000259" key="11">
    <source>
        <dbReference type="PROSITE" id="PS50268"/>
    </source>
</evidence>
<dbReference type="eggNOG" id="KOG3594">
    <property type="taxonomic scope" value="Eukaryota"/>
</dbReference>
<feature type="domain" description="Cadherin" evidence="11">
    <location>
        <begin position="918"/>
        <end position="1016"/>
    </location>
</feature>
<feature type="domain" description="Cadherin" evidence="11">
    <location>
        <begin position="1222"/>
        <end position="1318"/>
    </location>
</feature>
<evidence type="ECO:0000256" key="6">
    <source>
        <dbReference type="ARBA" id="ARBA00023180"/>
    </source>
</evidence>
<dbReference type="EMBL" id="KE346362">
    <property type="protein sequence ID" value="KJE90816.1"/>
    <property type="molecule type" value="Genomic_DNA"/>
</dbReference>
<feature type="domain" description="Cadherin" evidence="11">
    <location>
        <begin position="621"/>
        <end position="710"/>
    </location>
</feature>
<feature type="domain" description="Cadherin" evidence="11">
    <location>
        <begin position="1023"/>
        <end position="1116"/>
    </location>
</feature>
<feature type="coiled-coil region" evidence="8">
    <location>
        <begin position="2122"/>
        <end position="2179"/>
    </location>
</feature>
<dbReference type="InterPro" id="IPR015919">
    <property type="entry name" value="Cadherin-like_sf"/>
</dbReference>
<keyword evidence="2 7" id="KW-0245">EGF-like domain</keyword>